<dbReference type="STRING" id="37653.A0A0L8H8A6"/>
<organism evidence="2">
    <name type="scientific">Octopus bimaculoides</name>
    <name type="common">California two-spotted octopus</name>
    <dbReference type="NCBI Taxonomy" id="37653"/>
    <lineage>
        <taxon>Eukaryota</taxon>
        <taxon>Metazoa</taxon>
        <taxon>Spiralia</taxon>
        <taxon>Lophotrochozoa</taxon>
        <taxon>Mollusca</taxon>
        <taxon>Cephalopoda</taxon>
        <taxon>Coleoidea</taxon>
        <taxon>Octopodiformes</taxon>
        <taxon>Octopoda</taxon>
        <taxon>Incirrata</taxon>
        <taxon>Octopodidae</taxon>
        <taxon>Octopus</taxon>
    </lineage>
</organism>
<dbReference type="InterPro" id="IPR036691">
    <property type="entry name" value="Endo/exonu/phosph_ase_sf"/>
</dbReference>
<accession>A0A0L8H8A6</accession>
<feature type="compositionally biased region" description="Polar residues" evidence="1">
    <location>
        <begin position="1"/>
        <end position="10"/>
    </location>
</feature>
<sequence>METTSHNNSHIQRRRKGGRSSTDASISSSREICKEDRALMNKIFNTKNIIKVGTWNVCTSFQAGRMDQALKEMKAYCLDVMGAREIRWTGQGQFHCNGINVLCSGHEDQPIHGVGIILSKEASQALIGWEPVINRLITTKLNIGIAKTQLKHVKNAFYKQLHSVIGESSSFDLKLVKGDFNAKINPDRKVSETPSSDKMTWTSPDGNIRNEIDNIFISTRRRSSLQDFCVYRGADLESDHTLVIGKVCLKLKKNKVAKKVRSYAVERLKDLRTADIFHE</sequence>
<dbReference type="Gene3D" id="3.60.10.10">
    <property type="entry name" value="Endonuclease/exonuclease/phosphatase"/>
    <property type="match status" value="1"/>
</dbReference>
<reference evidence="2" key="1">
    <citation type="submission" date="2015-07" db="EMBL/GenBank/DDBJ databases">
        <title>MeaNS - Measles Nucleotide Surveillance Program.</title>
        <authorList>
            <person name="Tran T."/>
            <person name="Druce J."/>
        </authorList>
    </citation>
    <scope>NUCLEOTIDE SEQUENCE</scope>
    <source>
        <strain evidence="2">UCB-OBI-ISO-001</strain>
        <tissue evidence="2">Gonad</tissue>
    </source>
</reference>
<evidence type="ECO:0008006" key="3">
    <source>
        <dbReference type="Google" id="ProtNLM"/>
    </source>
</evidence>
<proteinExistence type="predicted"/>
<dbReference type="AlphaFoldDB" id="A0A0L8H8A6"/>
<dbReference type="EMBL" id="KQ418989">
    <property type="protein sequence ID" value="KOF84990.1"/>
    <property type="molecule type" value="Genomic_DNA"/>
</dbReference>
<feature type="non-terminal residue" evidence="2">
    <location>
        <position position="279"/>
    </location>
</feature>
<feature type="region of interest" description="Disordered" evidence="1">
    <location>
        <begin position="1"/>
        <end position="29"/>
    </location>
</feature>
<name>A0A0L8H8A6_OCTBM</name>
<dbReference type="OrthoDB" id="6158030at2759"/>
<dbReference type="SUPFAM" id="SSF56219">
    <property type="entry name" value="DNase I-like"/>
    <property type="match status" value="1"/>
</dbReference>
<evidence type="ECO:0000313" key="2">
    <source>
        <dbReference type="EMBL" id="KOF84990.1"/>
    </source>
</evidence>
<feature type="compositionally biased region" description="Low complexity" evidence="1">
    <location>
        <begin position="20"/>
        <end position="29"/>
    </location>
</feature>
<protein>
    <recommendedName>
        <fullName evidence="3">Endonuclease/exonuclease/phosphatase domain-containing protein</fullName>
    </recommendedName>
</protein>
<gene>
    <name evidence="2" type="ORF">OCBIM_22020989mg</name>
</gene>
<evidence type="ECO:0000256" key="1">
    <source>
        <dbReference type="SAM" id="MobiDB-lite"/>
    </source>
</evidence>